<comment type="caution">
    <text evidence="2">The sequence shown here is derived from an EMBL/GenBank/DDBJ whole genome shotgun (WGS) entry which is preliminary data.</text>
</comment>
<keyword evidence="1" id="KW-0472">Membrane</keyword>
<sequence length="241" mass="26189">MGYYYGFDPTYILVIIGAVICMLASSNVNNTYRKYAKIRSRSGMTGAEAAARILAMSGIHDVSIQHISGDLTDHYDPSKKVLRLSDAVYDSHSVAAIGVAAHECGHAVQHQKGYLPLKLRSLLVPAANLGSKLGLPIVILGLILGIGFRLPNGDYFSLAMLGVWIFSLAVLFQIVTLPVEFNASRRALSMLRDYGMLSSDEIGDCRNVLTAAALTYVAAAASSVLQLLRLLMLSNRRRDRD</sequence>
<keyword evidence="1" id="KW-1133">Transmembrane helix</keyword>
<dbReference type="EMBL" id="JAOQKJ010000004">
    <property type="protein sequence ID" value="MCU6744119.1"/>
    <property type="molecule type" value="Genomic_DNA"/>
</dbReference>
<keyword evidence="1" id="KW-0812">Transmembrane</keyword>
<organism evidence="2 3">
    <name type="scientific">Suilimivivens aceti</name>
    <dbReference type="NCBI Taxonomy" id="2981774"/>
    <lineage>
        <taxon>Bacteria</taxon>
        <taxon>Bacillati</taxon>
        <taxon>Bacillota</taxon>
        <taxon>Clostridia</taxon>
        <taxon>Lachnospirales</taxon>
        <taxon>Lachnospiraceae</taxon>
        <taxon>Suilimivivens</taxon>
    </lineage>
</organism>
<dbReference type="Pfam" id="PF04298">
    <property type="entry name" value="Zn_peptidase_2"/>
    <property type="match status" value="1"/>
</dbReference>
<evidence type="ECO:0000256" key="1">
    <source>
        <dbReference type="SAM" id="Phobius"/>
    </source>
</evidence>
<gene>
    <name evidence="2" type="ORF">OCV77_06360</name>
</gene>
<dbReference type="RefSeq" id="WP_118797726.1">
    <property type="nucleotide sequence ID" value="NZ_JAOQKJ010000004.1"/>
</dbReference>
<proteinExistence type="predicted"/>
<dbReference type="PANTHER" id="PTHR36434:SF1">
    <property type="entry name" value="MEMBRANE PROTEASE YUGP-RELATED"/>
    <property type="match status" value="1"/>
</dbReference>
<evidence type="ECO:0000313" key="3">
    <source>
        <dbReference type="Proteomes" id="UP001652432"/>
    </source>
</evidence>
<dbReference type="Proteomes" id="UP001652432">
    <property type="component" value="Unassembled WGS sequence"/>
</dbReference>
<reference evidence="2 3" key="1">
    <citation type="journal article" date="2021" name="ISME Commun">
        <title>Automated analysis of genomic sequences facilitates high-throughput and comprehensive description of bacteria.</title>
        <authorList>
            <person name="Hitch T.C.A."/>
        </authorList>
    </citation>
    <scope>NUCLEOTIDE SEQUENCE [LARGE SCALE GENOMIC DNA]</scope>
    <source>
        <strain evidence="2 3">Sanger_18</strain>
    </source>
</reference>
<name>A0ABT2T1H0_9FIRM</name>
<feature type="transmembrane region" description="Helical" evidence="1">
    <location>
        <begin position="156"/>
        <end position="179"/>
    </location>
</feature>
<feature type="transmembrane region" description="Helical" evidence="1">
    <location>
        <begin position="133"/>
        <end position="150"/>
    </location>
</feature>
<dbReference type="InterPro" id="IPR007395">
    <property type="entry name" value="Zn_peptidase_2"/>
</dbReference>
<feature type="transmembrane region" description="Helical" evidence="1">
    <location>
        <begin position="12"/>
        <end position="32"/>
    </location>
</feature>
<keyword evidence="3" id="KW-1185">Reference proteome</keyword>
<accession>A0ABT2T1H0</accession>
<dbReference type="PANTHER" id="PTHR36434">
    <property type="entry name" value="MEMBRANE PROTEASE YUGP-RELATED"/>
    <property type="match status" value="1"/>
</dbReference>
<evidence type="ECO:0000313" key="2">
    <source>
        <dbReference type="EMBL" id="MCU6744119.1"/>
    </source>
</evidence>
<protein>
    <submittedName>
        <fullName evidence="2">Zinc metallopeptidase</fullName>
    </submittedName>
</protein>